<proteinExistence type="predicted"/>
<gene>
    <name evidence="3" type="ORF">HWI92_02745</name>
</gene>
<feature type="domain" description="Peptidase S9 prolyl oligopeptidase catalytic" evidence="2">
    <location>
        <begin position="351"/>
        <end position="499"/>
    </location>
</feature>
<dbReference type="EMBL" id="CP056775">
    <property type="protein sequence ID" value="QRQ99910.1"/>
    <property type="molecule type" value="Genomic_DNA"/>
</dbReference>
<keyword evidence="1" id="KW-0732">Signal</keyword>
<name>A0ABX7I1F6_9BACT</name>
<evidence type="ECO:0000259" key="2">
    <source>
        <dbReference type="Pfam" id="PF00326"/>
    </source>
</evidence>
<dbReference type="Gene3D" id="3.40.50.1820">
    <property type="entry name" value="alpha/beta hydrolase"/>
    <property type="match status" value="1"/>
</dbReference>
<protein>
    <submittedName>
        <fullName evidence="3">Prolyl oligopeptidase family serine peptidase</fullName>
    </submittedName>
</protein>
<dbReference type="InterPro" id="IPR029058">
    <property type="entry name" value="AB_hydrolase_fold"/>
</dbReference>
<dbReference type="PANTHER" id="PTHR43037">
    <property type="entry name" value="UNNAMED PRODUCT-RELATED"/>
    <property type="match status" value="1"/>
</dbReference>
<dbReference type="InterPro" id="IPR050955">
    <property type="entry name" value="Plant_Biomass_Hydrol_Est"/>
</dbReference>
<accession>A0ABX7I1F6</accession>
<evidence type="ECO:0000313" key="4">
    <source>
        <dbReference type="Proteomes" id="UP000612680"/>
    </source>
</evidence>
<keyword evidence="4" id="KW-1185">Reference proteome</keyword>
<reference evidence="3 4" key="1">
    <citation type="submission" date="2020-06" db="EMBL/GenBank/DDBJ databases">
        <title>Dyadobacter sandarakinus sp. nov., isolated from the soil of the Arctic Yellow River Station.</title>
        <authorList>
            <person name="Zhang Y."/>
            <person name="Peng F."/>
        </authorList>
    </citation>
    <scope>NUCLEOTIDE SEQUENCE [LARGE SCALE GENOMIC DNA]</scope>
    <source>
        <strain evidence="3 4">Q3-56</strain>
    </source>
</reference>
<dbReference type="Pfam" id="PF00326">
    <property type="entry name" value="Peptidase_S9"/>
    <property type="match status" value="1"/>
</dbReference>
<dbReference type="RefSeq" id="WP_204660673.1">
    <property type="nucleotide sequence ID" value="NZ_CP056775.1"/>
</dbReference>
<dbReference type="InterPro" id="IPR001375">
    <property type="entry name" value="Peptidase_S9_cat"/>
</dbReference>
<sequence length="819" mass="90139">MKRIFFTLILLTHVLYSAFSQKVYHFEDGLGVGPCHQYGREALYTDQLAYQLYQGTLAKPKEGTTLVKGAKGEDIQWKKVKADSTHRFRGDAFSNGYVYLTYDSPKAQTVLLTLTGHDMAYVNGVPRGGDMYRYGWMHLPVTLKKGTNEIYARVARFGRYGGITANLTFPEKPVMLHTEDLTVPDVVPGLRNDSLWVGLVVINTTAKPISGLQLKTTIAGKETTVAVPVIPAMASRKVGALLTGAHITQAGKNDASVRLIMGGKSVDEATVSIEATETGKQYRRTFISDLDGSVQYYAVSPWIKPDPKVKPALFFSVHGAEVQAISQARAYKPKDWGVVVAPTNRRPRGFNWEDWGRMDALEVLGIAKREYQPDPERIYLTGHSMGGHGTWFLGATYPEKWAAIAPSAGYPTLASYGSHDGMIPDSAGSPVESIMLRASNPSNVLALTSNYKSLGVYIAHGDADKTVSVNYARQMRDILSKFHRDFSYYEHIGGEHWYGDISVDWPPIFNFFSWHTIPQDTAVAAIDFKTANPGISSTMRWAGIHQQQSALNYSRIQLSLDKKANTISGKTENVALLSLNLNAFATGTTVKITLDSLAAMEYKVKSANETVYLKKDQQWSWGAAAPAGQKNPLRNGTFKDAFKNRMVFVYGTGGGQEESRWALEKARYDAETWYYRGNGSIDLVADKDFNPENFKDRGVILYGNESTNSAWGKLLKNCPISVTNNKMVIGGKTLTGDNLAAYFVYPRAGSETASVSVITGTGKKGFQAANANQYFSGGSGFPDLMVFSAEMLKSGIKEVKMAGFFGNDWSVEKGEFVNN</sequence>
<evidence type="ECO:0000256" key="1">
    <source>
        <dbReference type="ARBA" id="ARBA00022729"/>
    </source>
</evidence>
<dbReference type="Proteomes" id="UP000612680">
    <property type="component" value="Chromosome"/>
</dbReference>
<organism evidence="3 4">
    <name type="scientific">Dyadobacter sandarakinus</name>
    <dbReference type="NCBI Taxonomy" id="2747268"/>
    <lineage>
        <taxon>Bacteria</taxon>
        <taxon>Pseudomonadati</taxon>
        <taxon>Bacteroidota</taxon>
        <taxon>Cytophagia</taxon>
        <taxon>Cytophagales</taxon>
        <taxon>Spirosomataceae</taxon>
        <taxon>Dyadobacter</taxon>
    </lineage>
</organism>
<dbReference type="SUPFAM" id="SSF53474">
    <property type="entry name" value="alpha/beta-Hydrolases"/>
    <property type="match status" value="1"/>
</dbReference>
<evidence type="ECO:0000313" key="3">
    <source>
        <dbReference type="EMBL" id="QRQ99910.1"/>
    </source>
</evidence>
<dbReference type="PANTHER" id="PTHR43037:SF4">
    <property type="entry name" value="PEPTIDASE S9 PROLYL OLIGOPEPTIDASE CATALYTIC DOMAIN-CONTAINING PROTEIN"/>
    <property type="match status" value="1"/>
</dbReference>